<dbReference type="EMBL" id="BK014753">
    <property type="protein sequence ID" value="DAD74162.1"/>
    <property type="molecule type" value="Genomic_DNA"/>
</dbReference>
<evidence type="ECO:0000313" key="2">
    <source>
        <dbReference type="EMBL" id="DAD74162.1"/>
    </source>
</evidence>
<accession>A0A8S5LW77</accession>
<reference evidence="2" key="1">
    <citation type="journal article" date="2021" name="Proc. Natl. Acad. Sci. U.S.A.">
        <title>A Catalog of Tens of Thousands of Viruses from Human Metagenomes Reveals Hidden Associations with Chronic Diseases.</title>
        <authorList>
            <person name="Tisza M.J."/>
            <person name="Buck C.B."/>
        </authorList>
    </citation>
    <scope>NUCLEOTIDE SEQUENCE</scope>
    <source>
        <strain evidence="2">CtplG2</strain>
    </source>
</reference>
<organism evidence="2">
    <name type="scientific">Myoviridae sp. ctplG2</name>
    <dbReference type="NCBI Taxonomy" id="2826700"/>
    <lineage>
        <taxon>Viruses</taxon>
        <taxon>Duplodnaviria</taxon>
        <taxon>Heunggongvirae</taxon>
        <taxon>Uroviricota</taxon>
        <taxon>Caudoviricetes</taxon>
    </lineage>
</organism>
<proteinExistence type="predicted"/>
<name>A0A8S5LW77_9CAUD</name>
<feature type="domain" description="DUF6378" evidence="1">
    <location>
        <begin position="5"/>
        <end position="94"/>
    </location>
</feature>
<protein>
    <recommendedName>
        <fullName evidence="1">DUF6378 domain-containing protein</fullName>
    </recommendedName>
</protein>
<sequence>MTRSELLQIAEKTVNGDREQDYGSPENNFETIGLMWSVYLRKAKPDINLAVNDIAPKDVAVMLILQKTARIASGHAKNDNWIDIAGYAACGGEIESIGEKNNER</sequence>
<evidence type="ECO:0000259" key="1">
    <source>
        <dbReference type="Pfam" id="PF19905"/>
    </source>
</evidence>
<dbReference type="Pfam" id="PF19905">
    <property type="entry name" value="DUF6378"/>
    <property type="match status" value="1"/>
</dbReference>
<dbReference type="InterPro" id="IPR045958">
    <property type="entry name" value="DUF6378"/>
</dbReference>